<feature type="compositionally biased region" description="Basic and acidic residues" evidence="1">
    <location>
        <begin position="72"/>
        <end position="83"/>
    </location>
</feature>
<reference evidence="2" key="1">
    <citation type="submission" date="2023-03" db="UniProtKB">
        <authorList>
            <consortium name="EnsemblPlants"/>
        </authorList>
    </citation>
    <scope>IDENTIFICATION</scope>
</reference>
<name>A0A9I9E5F0_CUCME</name>
<accession>A0A9I9E5F0</accession>
<feature type="region of interest" description="Disordered" evidence="1">
    <location>
        <begin position="126"/>
        <end position="155"/>
    </location>
</feature>
<feature type="compositionally biased region" description="Basic and acidic residues" evidence="1">
    <location>
        <begin position="132"/>
        <end position="143"/>
    </location>
</feature>
<organism evidence="2">
    <name type="scientific">Cucumis melo</name>
    <name type="common">Muskmelon</name>
    <dbReference type="NCBI Taxonomy" id="3656"/>
    <lineage>
        <taxon>Eukaryota</taxon>
        <taxon>Viridiplantae</taxon>
        <taxon>Streptophyta</taxon>
        <taxon>Embryophyta</taxon>
        <taxon>Tracheophyta</taxon>
        <taxon>Spermatophyta</taxon>
        <taxon>Magnoliopsida</taxon>
        <taxon>eudicotyledons</taxon>
        <taxon>Gunneridae</taxon>
        <taxon>Pentapetalae</taxon>
        <taxon>rosids</taxon>
        <taxon>fabids</taxon>
        <taxon>Cucurbitales</taxon>
        <taxon>Cucurbitaceae</taxon>
        <taxon>Benincaseae</taxon>
        <taxon>Cucumis</taxon>
    </lineage>
</organism>
<dbReference type="Gramene" id="MELO3C029032.2.1">
    <property type="protein sequence ID" value="MELO3C029032.2.1"/>
    <property type="gene ID" value="MELO3C029032.2"/>
</dbReference>
<feature type="compositionally biased region" description="Basic residues" evidence="1">
    <location>
        <begin position="144"/>
        <end position="155"/>
    </location>
</feature>
<feature type="region of interest" description="Disordered" evidence="1">
    <location>
        <begin position="60"/>
        <end position="101"/>
    </location>
</feature>
<dbReference type="AlphaFoldDB" id="A0A9I9E5F0"/>
<proteinExistence type="predicted"/>
<evidence type="ECO:0000313" key="2">
    <source>
        <dbReference type="EnsemblPlants" id="MELO3C029032.2.1"/>
    </source>
</evidence>
<protein>
    <submittedName>
        <fullName evidence="2">Uncharacterized protein</fullName>
    </submittedName>
</protein>
<evidence type="ECO:0000256" key="1">
    <source>
        <dbReference type="SAM" id="MobiDB-lite"/>
    </source>
</evidence>
<sequence>MKRRSLCTNSDVRLQGIFHHCVVKPSSITKMRPKKHLGFINIHDLCCEFDRCKKEDRYEEPIQYAPPQTIDPNHDEQELREPTGETSYDVPLNDSSESDEDNLSIAKRRLFESVLKGKWKASENISKKRKIERVVKGREEKKDHTKKFRKSDKKP</sequence>
<dbReference type="EnsemblPlants" id="MELO3C029032.2.1">
    <property type="protein sequence ID" value="MELO3C029032.2.1"/>
    <property type="gene ID" value="MELO3C029032.2"/>
</dbReference>